<reference evidence="5 6" key="1">
    <citation type="submission" date="2019-12" db="EMBL/GenBank/DDBJ databases">
        <title>Full genome sequence of a Bacillus safensis strain isolated from commercially available natto in Indonesia.</title>
        <authorList>
            <person name="Yoshida M."/>
            <person name="Uomi M."/>
            <person name="Waturangi D."/>
            <person name="Ekaputri J.J."/>
            <person name="Setiamarga D.H.E."/>
        </authorList>
    </citation>
    <scope>NUCLEOTIDE SEQUENCE [LARGE SCALE GENOMIC DNA]</scope>
    <source>
        <strain evidence="5 6">IDN1</strain>
    </source>
</reference>
<dbReference type="InterPro" id="IPR004839">
    <property type="entry name" value="Aminotransferase_I/II_large"/>
</dbReference>
<proteinExistence type="predicted"/>
<dbReference type="Proteomes" id="UP000464658">
    <property type="component" value="Chromosome"/>
</dbReference>
<evidence type="ECO:0000259" key="4">
    <source>
        <dbReference type="Pfam" id="PF00155"/>
    </source>
</evidence>
<keyword evidence="2" id="KW-0032">Aminotransferase</keyword>
<dbReference type="InterPro" id="IPR050881">
    <property type="entry name" value="LL-DAP_aminotransferase"/>
</dbReference>
<evidence type="ECO:0000256" key="3">
    <source>
        <dbReference type="ARBA" id="ARBA00022679"/>
    </source>
</evidence>
<dbReference type="PANTHER" id="PTHR42832:SF3">
    <property type="entry name" value="L-GLUTAMINE--4-(METHYLSULFANYL)-2-OXOBUTANOATE AMINOTRANSFERASE"/>
    <property type="match status" value="1"/>
</dbReference>
<gene>
    <name evidence="5" type="ORF">BsIDN1_24210</name>
</gene>
<evidence type="ECO:0000256" key="2">
    <source>
        <dbReference type="ARBA" id="ARBA00022576"/>
    </source>
</evidence>
<keyword evidence="3" id="KW-0808">Transferase</keyword>
<dbReference type="GO" id="GO:0030170">
    <property type="term" value="F:pyridoxal phosphate binding"/>
    <property type="evidence" value="ECO:0007669"/>
    <property type="project" value="InterPro"/>
</dbReference>
<dbReference type="InterPro" id="IPR015424">
    <property type="entry name" value="PyrdxlP-dep_Trfase"/>
</dbReference>
<dbReference type="GO" id="GO:0008483">
    <property type="term" value="F:transaminase activity"/>
    <property type="evidence" value="ECO:0007669"/>
    <property type="project" value="UniProtKB-KW"/>
</dbReference>
<dbReference type="PANTHER" id="PTHR42832">
    <property type="entry name" value="AMINO ACID AMINOTRANSFERASE"/>
    <property type="match status" value="1"/>
</dbReference>
<organism evidence="5 6">
    <name type="scientific">Bacillus safensis</name>
    <dbReference type="NCBI Taxonomy" id="561879"/>
    <lineage>
        <taxon>Bacteria</taxon>
        <taxon>Bacillati</taxon>
        <taxon>Bacillota</taxon>
        <taxon>Bacilli</taxon>
        <taxon>Bacillales</taxon>
        <taxon>Bacillaceae</taxon>
        <taxon>Bacillus</taxon>
    </lineage>
</organism>
<dbReference type="Gene3D" id="3.40.640.10">
    <property type="entry name" value="Type I PLP-dependent aspartate aminotransferase-like (Major domain)"/>
    <property type="match status" value="1"/>
</dbReference>
<dbReference type="AlphaFoldDB" id="A0A5S9M6Q9"/>
<dbReference type="InterPro" id="IPR015421">
    <property type="entry name" value="PyrdxlP-dep_Trfase_major"/>
</dbReference>
<evidence type="ECO:0000313" key="6">
    <source>
        <dbReference type="Proteomes" id="UP000464658"/>
    </source>
</evidence>
<accession>A0A5S9M6Q9</accession>
<dbReference type="Pfam" id="PF00155">
    <property type="entry name" value="Aminotran_1_2"/>
    <property type="match status" value="1"/>
</dbReference>
<sequence>MLAGAHMVTMPLLEKNDFLPDYDLLPEDDKKKAKLMYLNYPNNPTGATASRAFFEETVTFAKDHELCVVHDFAYGGIGFDGEKPLSFLQVEGAKETGIEIYTLSKKRTIWQGGE</sequence>
<name>A0A5S9M6Q9_BACIA</name>
<dbReference type="EMBL" id="AP021906">
    <property type="protein sequence ID" value="BBP88803.1"/>
    <property type="molecule type" value="Genomic_DNA"/>
</dbReference>
<evidence type="ECO:0000313" key="5">
    <source>
        <dbReference type="EMBL" id="BBP88803.1"/>
    </source>
</evidence>
<protein>
    <recommendedName>
        <fullName evidence="4">Aminotransferase class I/classII large domain-containing protein</fullName>
    </recommendedName>
</protein>
<feature type="domain" description="Aminotransferase class I/classII large" evidence="4">
    <location>
        <begin position="2"/>
        <end position="106"/>
    </location>
</feature>
<dbReference type="CDD" id="cd00609">
    <property type="entry name" value="AAT_like"/>
    <property type="match status" value="1"/>
</dbReference>
<comment type="cofactor">
    <cofactor evidence="1">
        <name>pyridoxal 5'-phosphate</name>
        <dbReference type="ChEBI" id="CHEBI:597326"/>
    </cofactor>
</comment>
<evidence type="ECO:0000256" key="1">
    <source>
        <dbReference type="ARBA" id="ARBA00001933"/>
    </source>
</evidence>
<dbReference type="SUPFAM" id="SSF53383">
    <property type="entry name" value="PLP-dependent transferases"/>
    <property type="match status" value="1"/>
</dbReference>